<evidence type="ECO:0000313" key="1">
    <source>
        <dbReference type="EMBL" id="MBD1546628.1"/>
    </source>
</evidence>
<dbReference type="AlphaFoldDB" id="A0A926P0C5"/>
<dbReference type="EMBL" id="JABFCZ010000010">
    <property type="protein sequence ID" value="MBD1546628.1"/>
    <property type="molecule type" value="Genomic_DNA"/>
</dbReference>
<dbReference type="RefSeq" id="WP_190291300.1">
    <property type="nucleotide sequence ID" value="NZ_JABFCZ010000010.1"/>
</dbReference>
<dbReference type="Gene3D" id="3.10.490.10">
    <property type="entry name" value="Gamma-glutamyl cyclotransferase-like"/>
    <property type="match status" value="1"/>
</dbReference>
<dbReference type="InterPro" id="IPR013024">
    <property type="entry name" value="GGCT-like"/>
</dbReference>
<comment type="caution">
    <text evidence="1">The sequence shown here is derived from an EMBL/GenBank/DDBJ whole genome shotgun (WGS) entry which is preliminary data.</text>
</comment>
<accession>A0A926P0C5</accession>
<protein>
    <submittedName>
        <fullName evidence="1">Gamma-glutamylcyclotransferase</fullName>
    </submittedName>
</protein>
<evidence type="ECO:0000313" key="2">
    <source>
        <dbReference type="Proteomes" id="UP000598467"/>
    </source>
</evidence>
<sequence length="197" mass="22043">MTISYFGYGSLVNSATLPETAQVRPGRLEGWVREWRIRGSNQTGRGVCSLSVAPEEGARIRGVLATEPKDGLAKLEQREWKYDRIDGVGGAFRCDLENLPGPDDMFLFRSKPEHNDWGDADHPILQSYLDCVLAGFHALWGEDGVIHFLETTRGWHVPILADRGEPIYPRAIRLEAVMAEMIDDHLAGQKVRYLAPA</sequence>
<name>A0A926P0C5_9HYPH</name>
<dbReference type="CDD" id="cd06661">
    <property type="entry name" value="GGCT_like"/>
    <property type="match status" value="1"/>
</dbReference>
<reference evidence="1" key="1">
    <citation type="submission" date="2020-05" db="EMBL/GenBank/DDBJ databases">
        <title>Identification of trans-AT polyketide cluster in two marine bacteria, producers of a novel glutaramide-containing polyketide sesbanimide D and analogs.</title>
        <authorList>
            <person name="Kacar D."/>
            <person name="Rodriguez P."/>
            <person name="Canedo L."/>
            <person name="Gonzalez E."/>
            <person name="Galan B."/>
            <person name="De La Calle F."/>
            <person name="Garcia J.L."/>
        </authorList>
    </citation>
    <scope>NUCLEOTIDE SEQUENCE</scope>
    <source>
        <strain evidence="1">PHM038</strain>
    </source>
</reference>
<organism evidence="1 2">
    <name type="scientific">Roseibium aggregatum</name>
    <dbReference type="NCBI Taxonomy" id="187304"/>
    <lineage>
        <taxon>Bacteria</taxon>
        <taxon>Pseudomonadati</taxon>
        <taxon>Pseudomonadota</taxon>
        <taxon>Alphaproteobacteria</taxon>
        <taxon>Hyphomicrobiales</taxon>
        <taxon>Stappiaceae</taxon>
        <taxon>Roseibium</taxon>
    </lineage>
</organism>
<proteinExistence type="predicted"/>
<dbReference type="Proteomes" id="UP000598467">
    <property type="component" value="Unassembled WGS sequence"/>
</dbReference>
<gene>
    <name evidence="1" type="ORF">HK439_10160</name>
</gene>